<feature type="transmembrane region" description="Helical" evidence="13">
    <location>
        <begin position="15"/>
        <end position="35"/>
    </location>
</feature>
<dbReference type="PRINTS" id="PR00385">
    <property type="entry name" value="P450"/>
</dbReference>
<dbReference type="PANTHER" id="PTHR47947:SF26">
    <property type="entry name" value="CYTOCHROME P450"/>
    <property type="match status" value="1"/>
</dbReference>
<dbReference type="AlphaFoldDB" id="A0AA42AW33"/>
<comment type="similarity">
    <text evidence="12">Belongs to the cytochrome P450 family.</text>
</comment>
<organism evidence="14 15">
    <name type="scientific">Papaver nudicaule</name>
    <name type="common">Iceland poppy</name>
    <dbReference type="NCBI Taxonomy" id="74823"/>
    <lineage>
        <taxon>Eukaryota</taxon>
        <taxon>Viridiplantae</taxon>
        <taxon>Streptophyta</taxon>
        <taxon>Embryophyta</taxon>
        <taxon>Tracheophyta</taxon>
        <taxon>Spermatophyta</taxon>
        <taxon>Magnoliopsida</taxon>
        <taxon>Ranunculales</taxon>
        <taxon>Papaveraceae</taxon>
        <taxon>Papaveroideae</taxon>
        <taxon>Papaver</taxon>
    </lineage>
</organism>
<dbReference type="GO" id="GO:0005506">
    <property type="term" value="F:iron ion binding"/>
    <property type="evidence" value="ECO:0007669"/>
    <property type="project" value="InterPro"/>
</dbReference>
<evidence type="ECO:0000256" key="13">
    <source>
        <dbReference type="SAM" id="Phobius"/>
    </source>
</evidence>
<protein>
    <recommendedName>
        <fullName evidence="16">Cytochrome P450</fullName>
    </recommendedName>
</protein>
<keyword evidence="7 13" id="KW-1133">Transmembrane helix</keyword>
<dbReference type="GO" id="GO:0004497">
    <property type="term" value="F:monooxygenase activity"/>
    <property type="evidence" value="ECO:0007669"/>
    <property type="project" value="UniProtKB-KW"/>
</dbReference>
<dbReference type="InterPro" id="IPR001128">
    <property type="entry name" value="Cyt_P450"/>
</dbReference>
<comment type="cofactor">
    <cofactor evidence="1 11">
        <name>heme</name>
        <dbReference type="ChEBI" id="CHEBI:30413"/>
    </cofactor>
</comment>
<dbReference type="GO" id="GO:0020037">
    <property type="term" value="F:heme binding"/>
    <property type="evidence" value="ECO:0007669"/>
    <property type="project" value="InterPro"/>
</dbReference>
<keyword evidence="9 11" id="KW-0408">Iron</keyword>
<keyword evidence="8 12" id="KW-0560">Oxidoreductase</keyword>
<keyword evidence="4 11" id="KW-0349">Heme</keyword>
<dbReference type="GO" id="GO:0016020">
    <property type="term" value="C:membrane"/>
    <property type="evidence" value="ECO:0007669"/>
    <property type="project" value="UniProtKB-SubCell"/>
</dbReference>
<dbReference type="SUPFAM" id="SSF48264">
    <property type="entry name" value="Cytochrome P450"/>
    <property type="match status" value="1"/>
</dbReference>
<accession>A0AA42AW33</accession>
<dbReference type="GO" id="GO:0016705">
    <property type="term" value="F:oxidoreductase activity, acting on paired donors, with incorporation or reduction of molecular oxygen"/>
    <property type="evidence" value="ECO:0007669"/>
    <property type="project" value="InterPro"/>
</dbReference>
<keyword evidence="12" id="KW-0503">Monooxygenase</keyword>
<evidence type="ECO:0000256" key="12">
    <source>
        <dbReference type="RuleBase" id="RU000461"/>
    </source>
</evidence>
<dbReference type="Gene3D" id="1.10.630.10">
    <property type="entry name" value="Cytochrome P450"/>
    <property type="match status" value="1"/>
</dbReference>
<evidence type="ECO:0000256" key="8">
    <source>
        <dbReference type="ARBA" id="ARBA00023002"/>
    </source>
</evidence>
<dbReference type="PANTHER" id="PTHR47947">
    <property type="entry name" value="CYTOCHROME P450 82C3-RELATED"/>
    <property type="match status" value="1"/>
</dbReference>
<evidence type="ECO:0000256" key="4">
    <source>
        <dbReference type="ARBA" id="ARBA00022617"/>
    </source>
</evidence>
<dbReference type="InterPro" id="IPR002401">
    <property type="entry name" value="Cyt_P450_E_grp-I"/>
</dbReference>
<proteinExistence type="inferred from homology"/>
<evidence type="ECO:0000256" key="1">
    <source>
        <dbReference type="ARBA" id="ARBA00001971"/>
    </source>
</evidence>
<feature type="binding site" description="axial binding residue" evidence="11">
    <location>
        <position position="449"/>
    </location>
    <ligand>
        <name>heme</name>
        <dbReference type="ChEBI" id="CHEBI:30413"/>
    </ligand>
    <ligandPart>
        <name>Fe</name>
        <dbReference type="ChEBI" id="CHEBI:18248"/>
    </ligandPart>
</feature>
<evidence type="ECO:0000256" key="2">
    <source>
        <dbReference type="ARBA" id="ARBA00004167"/>
    </source>
</evidence>
<dbReference type="InterPro" id="IPR036396">
    <property type="entry name" value="Cyt_P450_sf"/>
</dbReference>
<sequence length="505" mass="57430">MKLILFQPITVSFSTFPFTATIISIIFLYNVFLIVTKEKKKKAPNASGAWPLLGHLGLFMKDKPIYKTLGTMADTYGPAFNIQLGSQEYLVVSNKEMVKECFTSNDKLFSNRSITLGAKYMLNHTSTVVFSPYGTYWREVRKIMMQQVLSNRRLQELQHSKIDEIDKSFAKLNDLCSKDANGTKVSMEEWLEDMTFNISARIVFGYQSGGDTPDFFPYLEFVDRLTGLVKNMKNLGDELNSIAGCFIQEHRQKRRAESLSSPSSLSNEVDGDVQDFFDVLMPLMEQSRLHLDDPDLLIKTTILEPFAFWTESSTASLTWVISLLLNHPNVLKQAREEIDRHVENGKQVEASDIPKLAYMNAIIKESMRLYPFGAVLERYTTEDCEVGGFNVAAGTHVIVNVWKIHRDPSVWENPSEFRPERFLSSDKVGVDLYGQSNEFLPFGTGRRMCPGINLALQMMHYVLARLVQGYELKPASPDGKVDMEEKIVITNIKMCPLEAIISLRR</sequence>
<dbReference type="EMBL" id="JAJJMA010224389">
    <property type="protein sequence ID" value="MCL7041506.1"/>
    <property type="molecule type" value="Genomic_DNA"/>
</dbReference>
<comment type="subcellular location">
    <subcellularLocation>
        <location evidence="2">Membrane</location>
        <topology evidence="2">Single-pass membrane protein</topology>
    </subcellularLocation>
</comment>
<evidence type="ECO:0000256" key="6">
    <source>
        <dbReference type="ARBA" id="ARBA00022723"/>
    </source>
</evidence>
<keyword evidence="6 11" id="KW-0479">Metal-binding</keyword>
<dbReference type="FunFam" id="1.10.630.10:FF:000026">
    <property type="entry name" value="Cytochrome P450 82C4"/>
    <property type="match status" value="1"/>
</dbReference>
<keyword evidence="10 13" id="KW-0472">Membrane</keyword>
<evidence type="ECO:0008006" key="16">
    <source>
        <dbReference type="Google" id="ProtNLM"/>
    </source>
</evidence>
<evidence type="ECO:0000256" key="11">
    <source>
        <dbReference type="PIRSR" id="PIRSR602401-1"/>
    </source>
</evidence>
<dbReference type="InterPro" id="IPR017972">
    <property type="entry name" value="Cyt_P450_CS"/>
</dbReference>
<evidence type="ECO:0000256" key="5">
    <source>
        <dbReference type="ARBA" id="ARBA00022692"/>
    </source>
</evidence>
<dbReference type="Proteomes" id="UP001177140">
    <property type="component" value="Unassembled WGS sequence"/>
</dbReference>
<dbReference type="InterPro" id="IPR050651">
    <property type="entry name" value="Plant_Cytochrome_P450_Monoox"/>
</dbReference>
<evidence type="ECO:0000313" key="14">
    <source>
        <dbReference type="EMBL" id="MCL7041506.1"/>
    </source>
</evidence>
<dbReference type="PROSITE" id="PS00086">
    <property type="entry name" value="CYTOCHROME_P450"/>
    <property type="match status" value="1"/>
</dbReference>
<dbReference type="PRINTS" id="PR00463">
    <property type="entry name" value="EP450I"/>
</dbReference>
<evidence type="ECO:0000256" key="3">
    <source>
        <dbReference type="ARBA" id="ARBA00004913"/>
    </source>
</evidence>
<evidence type="ECO:0000256" key="9">
    <source>
        <dbReference type="ARBA" id="ARBA00023004"/>
    </source>
</evidence>
<keyword evidence="5 13" id="KW-0812">Transmembrane</keyword>
<comment type="caution">
    <text evidence="14">The sequence shown here is derived from an EMBL/GenBank/DDBJ whole genome shotgun (WGS) entry which is preliminary data.</text>
</comment>
<name>A0AA42AW33_PAPNU</name>
<reference evidence="14" key="1">
    <citation type="submission" date="2022-03" db="EMBL/GenBank/DDBJ databases">
        <title>A functionally conserved STORR gene fusion in Papaver species that diverged 16.8 million years ago.</title>
        <authorList>
            <person name="Catania T."/>
        </authorList>
    </citation>
    <scope>NUCLEOTIDE SEQUENCE</scope>
    <source>
        <strain evidence="14">S-191538</strain>
    </source>
</reference>
<dbReference type="Pfam" id="PF00067">
    <property type="entry name" value="p450"/>
    <property type="match status" value="1"/>
</dbReference>
<evidence type="ECO:0000256" key="10">
    <source>
        <dbReference type="ARBA" id="ARBA00023136"/>
    </source>
</evidence>
<keyword evidence="15" id="KW-1185">Reference proteome</keyword>
<comment type="pathway">
    <text evidence="3">Alkaloid biosynthesis.</text>
</comment>
<gene>
    <name evidence="14" type="ORF">MKW94_005335</name>
</gene>
<evidence type="ECO:0000256" key="7">
    <source>
        <dbReference type="ARBA" id="ARBA00022989"/>
    </source>
</evidence>
<dbReference type="GO" id="GO:0033075">
    <property type="term" value="P:isoquinoline alkaloid biosynthetic process"/>
    <property type="evidence" value="ECO:0007669"/>
    <property type="project" value="UniProtKB-ARBA"/>
</dbReference>
<evidence type="ECO:0000313" key="15">
    <source>
        <dbReference type="Proteomes" id="UP001177140"/>
    </source>
</evidence>